<evidence type="ECO:0000313" key="2">
    <source>
        <dbReference type="EMBL" id="KAJ1107469.1"/>
    </source>
</evidence>
<feature type="compositionally biased region" description="Low complexity" evidence="1">
    <location>
        <begin position="113"/>
        <end position="128"/>
    </location>
</feature>
<dbReference type="EMBL" id="JANPWB010000013">
    <property type="protein sequence ID" value="KAJ1107469.1"/>
    <property type="molecule type" value="Genomic_DNA"/>
</dbReference>
<name>A0AAV7MWM5_PLEWA</name>
<accession>A0AAV7MWM5</accession>
<organism evidence="2 3">
    <name type="scientific">Pleurodeles waltl</name>
    <name type="common">Iberian ribbed newt</name>
    <dbReference type="NCBI Taxonomy" id="8319"/>
    <lineage>
        <taxon>Eukaryota</taxon>
        <taxon>Metazoa</taxon>
        <taxon>Chordata</taxon>
        <taxon>Craniata</taxon>
        <taxon>Vertebrata</taxon>
        <taxon>Euteleostomi</taxon>
        <taxon>Amphibia</taxon>
        <taxon>Batrachia</taxon>
        <taxon>Caudata</taxon>
        <taxon>Salamandroidea</taxon>
        <taxon>Salamandridae</taxon>
        <taxon>Pleurodelinae</taxon>
        <taxon>Pleurodeles</taxon>
    </lineage>
</organism>
<proteinExistence type="predicted"/>
<keyword evidence="3" id="KW-1185">Reference proteome</keyword>
<gene>
    <name evidence="2" type="ORF">NDU88_004859</name>
</gene>
<feature type="region of interest" description="Disordered" evidence="1">
    <location>
        <begin position="1"/>
        <end position="128"/>
    </location>
</feature>
<dbReference type="AlphaFoldDB" id="A0AAV7MWM5"/>
<sequence>MSVTLEQPHPASVSPPHSVDPWHASFDTQSTRETLSATAPPPLQLRPAGSRVQRSRSAPSADAPKLAHGRSLIHTALSSSGRGSAAPTCRRSRVRVAASTPSRDPFLARHTSVPARPRPGGVAGPVPAQPQESVPAAILFSGTGWARLDKGGRFRQVLLAGASQGPRGHKDY</sequence>
<comment type="caution">
    <text evidence="2">The sequence shown here is derived from an EMBL/GenBank/DDBJ whole genome shotgun (WGS) entry which is preliminary data.</text>
</comment>
<evidence type="ECO:0000256" key="1">
    <source>
        <dbReference type="SAM" id="MobiDB-lite"/>
    </source>
</evidence>
<evidence type="ECO:0000313" key="3">
    <source>
        <dbReference type="Proteomes" id="UP001066276"/>
    </source>
</evidence>
<reference evidence="2" key="1">
    <citation type="journal article" date="2022" name="bioRxiv">
        <title>Sequencing and chromosome-scale assembly of the giantPleurodeles waltlgenome.</title>
        <authorList>
            <person name="Brown T."/>
            <person name="Elewa A."/>
            <person name="Iarovenko S."/>
            <person name="Subramanian E."/>
            <person name="Araus A.J."/>
            <person name="Petzold A."/>
            <person name="Susuki M."/>
            <person name="Suzuki K.-i.T."/>
            <person name="Hayashi T."/>
            <person name="Toyoda A."/>
            <person name="Oliveira C."/>
            <person name="Osipova E."/>
            <person name="Leigh N.D."/>
            <person name="Simon A."/>
            <person name="Yun M.H."/>
        </authorList>
    </citation>
    <scope>NUCLEOTIDE SEQUENCE</scope>
    <source>
        <strain evidence="2">20211129_DDA</strain>
        <tissue evidence="2">Liver</tissue>
    </source>
</reference>
<protein>
    <submittedName>
        <fullName evidence="2">Uncharacterized protein</fullName>
    </submittedName>
</protein>
<dbReference type="Proteomes" id="UP001066276">
    <property type="component" value="Chromosome 9"/>
</dbReference>
<feature type="compositionally biased region" description="Polar residues" evidence="1">
    <location>
        <begin position="26"/>
        <end position="37"/>
    </location>
</feature>
<feature type="compositionally biased region" description="Low complexity" evidence="1">
    <location>
        <begin position="8"/>
        <end position="21"/>
    </location>
</feature>